<proteinExistence type="predicted"/>
<sequence>MRKIIILFSILLVGMIAVSCGQGKNKGKKKDKKKNDMEAVAAQNPPGYDLSNPVEYKMPHELLEISGIAFNKGDDNVIYAEQDEDGNIYYLHAGDKQTKSAKFGKHGDYEDIATGNGQAVILRSDGEFHSFPLTEVASGQIKSQKVKNLMPAGEYEGMHFDNYTQKLYVLCKQCDIDKSTDNNSGYIFDLGKDGSITKTGDFSLNVKDIDASGEMKKFKFRPSALAKNPLTKQWFILSSINKLLVVTDDKWKVQGSYMLKGFLQPEGMAFDSKGNLYISNEGDEIASGNILLFKYVKPK</sequence>
<evidence type="ECO:0000256" key="2">
    <source>
        <dbReference type="ARBA" id="ARBA00022475"/>
    </source>
</evidence>
<dbReference type="OrthoDB" id="5292493at2"/>
<dbReference type="RefSeq" id="WP_128534711.1">
    <property type="nucleotide sequence ID" value="NZ_SBIW01000007.1"/>
</dbReference>
<comment type="caution">
    <text evidence="5">The sequence shown here is derived from an EMBL/GenBank/DDBJ whole genome shotgun (WGS) entry which is preliminary data.</text>
</comment>
<evidence type="ECO:0000313" key="5">
    <source>
        <dbReference type="EMBL" id="RWY49981.1"/>
    </source>
</evidence>
<reference evidence="5 6" key="1">
    <citation type="submission" date="2019-01" db="EMBL/GenBank/DDBJ databases">
        <title>Mucilaginibacter antarcticum sp. nov., isolated from antarctic soil.</title>
        <authorList>
            <person name="Yan Y.-Q."/>
            <person name="Du Z.-J."/>
        </authorList>
    </citation>
    <scope>NUCLEOTIDE SEQUENCE [LARGE SCALE GENOMIC DNA]</scope>
    <source>
        <strain evidence="5 6">F01003</strain>
    </source>
</reference>
<evidence type="ECO:0000256" key="3">
    <source>
        <dbReference type="ARBA" id="ARBA00023136"/>
    </source>
</evidence>
<gene>
    <name evidence="5" type="ORF">EPL05_14540</name>
</gene>
<dbReference type="EMBL" id="SBIW01000007">
    <property type="protein sequence ID" value="RWY49981.1"/>
    <property type="molecule type" value="Genomic_DNA"/>
</dbReference>
<accession>A0A444MKZ7</accession>
<feature type="region of interest" description="Disordered" evidence="4">
    <location>
        <begin position="22"/>
        <end position="45"/>
    </location>
</feature>
<keyword evidence="3" id="KW-0472">Membrane</keyword>
<dbReference type="Pfam" id="PF06977">
    <property type="entry name" value="SdiA-regulated"/>
    <property type="match status" value="1"/>
</dbReference>
<organism evidence="5 6">
    <name type="scientific">Mucilaginibacter gilvus</name>
    <dbReference type="NCBI Taxonomy" id="2305909"/>
    <lineage>
        <taxon>Bacteria</taxon>
        <taxon>Pseudomonadati</taxon>
        <taxon>Bacteroidota</taxon>
        <taxon>Sphingobacteriia</taxon>
        <taxon>Sphingobacteriales</taxon>
        <taxon>Sphingobacteriaceae</taxon>
        <taxon>Mucilaginibacter</taxon>
    </lineage>
</organism>
<name>A0A444MKZ7_9SPHI</name>
<dbReference type="Proteomes" id="UP000286701">
    <property type="component" value="Unassembled WGS sequence"/>
</dbReference>
<comment type="subcellular location">
    <subcellularLocation>
        <location evidence="1">Cell membrane</location>
    </subcellularLocation>
</comment>
<dbReference type="GO" id="GO:0005886">
    <property type="term" value="C:plasma membrane"/>
    <property type="evidence" value="ECO:0007669"/>
    <property type="project" value="UniProtKB-SubCell"/>
</dbReference>
<protein>
    <submittedName>
        <fullName evidence="5">SdiA-regulated family protein</fullName>
    </submittedName>
</protein>
<dbReference type="InterPro" id="IPR009722">
    <property type="entry name" value="YjiK/CarP"/>
</dbReference>
<dbReference type="AlphaFoldDB" id="A0A444MKZ7"/>
<keyword evidence="6" id="KW-1185">Reference proteome</keyword>
<evidence type="ECO:0000256" key="4">
    <source>
        <dbReference type="SAM" id="MobiDB-lite"/>
    </source>
</evidence>
<dbReference type="SUPFAM" id="SSF50956">
    <property type="entry name" value="Thermostable phytase (3-phytase)"/>
    <property type="match status" value="1"/>
</dbReference>
<evidence type="ECO:0000256" key="1">
    <source>
        <dbReference type="ARBA" id="ARBA00004236"/>
    </source>
</evidence>
<dbReference type="PROSITE" id="PS51257">
    <property type="entry name" value="PROKAR_LIPOPROTEIN"/>
    <property type="match status" value="1"/>
</dbReference>
<evidence type="ECO:0000313" key="6">
    <source>
        <dbReference type="Proteomes" id="UP000286701"/>
    </source>
</evidence>
<keyword evidence="2" id="KW-1003">Cell membrane</keyword>